<proteinExistence type="predicted"/>
<dbReference type="EMBL" id="JAXCGZ010004012">
    <property type="protein sequence ID" value="KAK7082460.1"/>
    <property type="molecule type" value="Genomic_DNA"/>
</dbReference>
<evidence type="ECO:0000256" key="1">
    <source>
        <dbReference type="SAM" id="Phobius"/>
    </source>
</evidence>
<protein>
    <submittedName>
        <fullName evidence="2">Uncharacterized protein</fullName>
    </submittedName>
</protein>
<feature type="transmembrane region" description="Helical" evidence="1">
    <location>
        <begin position="20"/>
        <end position="45"/>
    </location>
</feature>
<sequence length="99" mass="10745">MLPFALLRCYSNPWRRLLMIPIALLLSLYAALIAVLAMAFGIVVFVLQVAGFVVAAIVGSALFVVFGVTFMLAFPLLSGTCLCVECLLKLHDKSKKSQP</sequence>
<name>A0AAN8XQP3_HALRR</name>
<keyword evidence="3" id="KW-1185">Reference proteome</keyword>
<keyword evidence="1" id="KW-0472">Membrane</keyword>
<organism evidence="2 3">
    <name type="scientific">Halocaridina rubra</name>
    <name type="common">Hawaiian red shrimp</name>
    <dbReference type="NCBI Taxonomy" id="373956"/>
    <lineage>
        <taxon>Eukaryota</taxon>
        <taxon>Metazoa</taxon>
        <taxon>Ecdysozoa</taxon>
        <taxon>Arthropoda</taxon>
        <taxon>Crustacea</taxon>
        <taxon>Multicrustacea</taxon>
        <taxon>Malacostraca</taxon>
        <taxon>Eumalacostraca</taxon>
        <taxon>Eucarida</taxon>
        <taxon>Decapoda</taxon>
        <taxon>Pleocyemata</taxon>
        <taxon>Caridea</taxon>
        <taxon>Atyoidea</taxon>
        <taxon>Atyidae</taxon>
        <taxon>Halocaridina</taxon>
    </lineage>
</organism>
<evidence type="ECO:0000313" key="3">
    <source>
        <dbReference type="Proteomes" id="UP001381693"/>
    </source>
</evidence>
<comment type="caution">
    <text evidence="2">The sequence shown here is derived from an EMBL/GenBank/DDBJ whole genome shotgun (WGS) entry which is preliminary data.</text>
</comment>
<keyword evidence="1" id="KW-1133">Transmembrane helix</keyword>
<gene>
    <name evidence="2" type="ORF">SK128_024280</name>
</gene>
<dbReference type="Proteomes" id="UP001381693">
    <property type="component" value="Unassembled WGS sequence"/>
</dbReference>
<feature type="transmembrane region" description="Helical" evidence="1">
    <location>
        <begin position="52"/>
        <end position="77"/>
    </location>
</feature>
<accession>A0AAN8XQP3</accession>
<dbReference type="AlphaFoldDB" id="A0AAN8XQP3"/>
<evidence type="ECO:0000313" key="2">
    <source>
        <dbReference type="EMBL" id="KAK7082460.1"/>
    </source>
</evidence>
<keyword evidence="1" id="KW-0812">Transmembrane</keyword>
<reference evidence="2 3" key="1">
    <citation type="submission" date="2023-11" db="EMBL/GenBank/DDBJ databases">
        <title>Halocaridina rubra genome assembly.</title>
        <authorList>
            <person name="Smith C."/>
        </authorList>
    </citation>
    <scope>NUCLEOTIDE SEQUENCE [LARGE SCALE GENOMIC DNA]</scope>
    <source>
        <strain evidence="2">EP-1</strain>
        <tissue evidence="2">Whole</tissue>
    </source>
</reference>